<accession>A0A183JTR1</accession>
<dbReference type="AlphaFoldDB" id="A0A183JTR1"/>
<dbReference type="InterPro" id="IPR003961">
    <property type="entry name" value="FN3_dom"/>
</dbReference>
<dbReference type="STRING" id="6186.A0A183JTR1"/>
<name>A0A183JTR1_9TREM</name>
<reference evidence="3 4" key="2">
    <citation type="submission" date="2018-11" db="EMBL/GenBank/DDBJ databases">
        <authorList>
            <consortium name="Pathogen Informatics"/>
        </authorList>
    </citation>
    <scope>NUCLEOTIDE SEQUENCE [LARGE SCALE GENOMIC DNA]</scope>
    <source>
        <strain evidence="3">Dakar</strain>
        <strain evidence="4">Dakar, Senegal</strain>
    </source>
</reference>
<gene>
    <name evidence="3" type="ORF">SCUD_LOCUS6101</name>
</gene>
<keyword evidence="4" id="KW-1185">Reference proteome</keyword>
<dbReference type="InterPro" id="IPR036116">
    <property type="entry name" value="FN3_sf"/>
</dbReference>
<dbReference type="CDD" id="cd00063">
    <property type="entry name" value="FN3"/>
    <property type="match status" value="1"/>
</dbReference>
<proteinExistence type="predicted"/>
<dbReference type="InterPro" id="IPR013783">
    <property type="entry name" value="Ig-like_fold"/>
</dbReference>
<dbReference type="PRINTS" id="PR00014">
    <property type="entry name" value="FNTYPEIII"/>
</dbReference>
<organism evidence="5">
    <name type="scientific">Schistosoma curassoni</name>
    <dbReference type="NCBI Taxonomy" id="6186"/>
    <lineage>
        <taxon>Eukaryota</taxon>
        <taxon>Metazoa</taxon>
        <taxon>Spiralia</taxon>
        <taxon>Lophotrochozoa</taxon>
        <taxon>Platyhelminthes</taxon>
        <taxon>Trematoda</taxon>
        <taxon>Digenea</taxon>
        <taxon>Strigeidida</taxon>
        <taxon>Schistosomatoidea</taxon>
        <taxon>Schistosomatidae</taxon>
        <taxon>Schistosoma</taxon>
    </lineage>
</organism>
<reference evidence="5" key="1">
    <citation type="submission" date="2016-06" db="UniProtKB">
        <authorList>
            <consortium name="WormBaseParasite"/>
        </authorList>
    </citation>
    <scope>IDENTIFICATION</scope>
</reference>
<dbReference type="Pfam" id="PF00041">
    <property type="entry name" value="fn3"/>
    <property type="match status" value="1"/>
</dbReference>
<dbReference type="PANTHER" id="PTHR14340">
    <property type="entry name" value="MICROFIBRIL-ASSOCIATED GLYCOPROTEIN 3"/>
    <property type="match status" value="1"/>
</dbReference>
<dbReference type="WBParaSite" id="SCUD_0000610101-mRNA-1">
    <property type="protein sequence ID" value="SCUD_0000610101-mRNA-1"/>
    <property type="gene ID" value="SCUD_0000610101"/>
</dbReference>
<dbReference type="PANTHER" id="PTHR14340:SF9">
    <property type="entry name" value="FIBRONECTIN TYPE-III DOMAIN-CONTAINING PROTEIN"/>
    <property type="match status" value="1"/>
</dbReference>
<evidence type="ECO:0000313" key="4">
    <source>
        <dbReference type="Proteomes" id="UP000279833"/>
    </source>
</evidence>
<feature type="domain" description="Fibronectin type-III" evidence="2">
    <location>
        <begin position="1"/>
        <end position="84"/>
    </location>
</feature>
<dbReference type="FunFam" id="2.60.40.10:FF:000056">
    <property type="entry name" value="twitchin isoform X4"/>
    <property type="match status" value="1"/>
</dbReference>
<dbReference type="GO" id="GO:0030017">
    <property type="term" value="C:sarcomere"/>
    <property type="evidence" value="ECO:0007669"/>
    <property type="project" value="UniProtKB-ARBA"/>
</dbReference>
<protein>
    <submittedName>
        <fullName evidence="5">Fibronectin type-III domain-containing protein</fullName>
    </submittedName>
</protein>
<dbReference type="Gene3D" id="2.60.40.10">
    <property type="entry name" value="Immunoglobulins"/>
    <property type="match status" value="1"/>
</dbReference>
<evidence type="ECO:0000259" key="2">
    <source>
        <dbReference type="PROSITE" id="PS50853"/>
    </source>
</evidence>
<dbReference type="SUPFAM" id="SSF49265">
    <property type="entry name" value="Fibronectin type III"/>
    <property type="match status" value="1"/>
</dbReference>
<evidence type="ECO:0000256" key="1">
    <source>
        <dbReference type="ARBA" id="ARBA00023319"/>
    </source>
</evidence>
<dbReference type="PROSITE" id="PS50853">
    <property type="entry name" value="FN3"/>
    <property type="match status" value="1"/>
</dbReference>
<evidence type="ECO:0000313" key="3">
    <source>
        <dbReference type="EMBL" id="VDP00825.1"/>
    </source>
</evidence>
<sequence length="87" mass="9835">ADEITLRWKAPEDDGGEPITNYVLQKRRKGSDNWEKVSGFLNSPNATVRNLEEGTEYEFRVMAENAMGQSEPLITTQPIKAKHPFGK</sequence>
<keyword evidence="1" id="KW-0393">Immunoglobulin domain</keyword>
<dbReference type="EMBL" id="UZAK01012016">
    <property type="protein sequence ID" value="VDP00825.1"/>
    <property type="molecule type" value="Genomic_DNA"/>
</dbReference>
<dbReference type="Proteomes" id="UP000279833">
    <property type="component" value="Unassembled WGS sequence"/>
</dbReference>
<evidence type="ECO:0000313" key="5">
    <source>
        <dbReference type="WBParaSite" id="SCUD_0000610101-mRNA-1"/>
    </source>
</evidence>